<dbReference type="Gene3D" id="3.80.10.10">
    <property type="entry name" value="Ribonuclease Inhibitor"/>
    <property type="match status" value="1"/>
</dbReference>
<name>A0A9W9I4H7_9EURO</name>
<organism evidence="2 3">
    <name type="scientific">Penicillium canariense</name>
    <dbReference type="NCBI Taxonomy" id="189055"/>
    <lineage>
        <taxon>Eukaryota</taxon>
        <taxon>Fungi</taxon>
        <taxon>Dikarya</taxon>
        <taxon>Ascomycota</taxon>
        <taxon>Pezizomycotina</taxon>
        <taxon>Eurotiomycetes</taxon>
        <taxon>Eurotiomycetidae</taxon>
        <taxon>Eurotiales</taxon>
        <taxon>Aspergillaceae</taxon>
        <taxon>Penicillium</taxon>
    </lineage>
</organism>
<evidence type="ECO:0000313" key="3">
    <source>
        <dbReference type="Proteomes" id="UP001149163"/>
    </source>
</evidence>
<protein>
    <recommendedName>
        <fullName evidence="1">Leucine-rich repeat domain-containing protein</fullName>
    </recommendedName>
</protein>
<sequence length="454" mass="52067">MVVLYDDIIFLIFDHIFDIKDRLQLLRVCRHWYGLLLPKVYESIRVEGNQAYGLVCSIQKNPEIGRSIRDLTLRWCYGHEANHKYSVEMFKDTLQQASPSIEHCTNWEKDLLNGEPDAWLALLTPSLEAVRSLELEYKGWSDYFFPMLARAAARQKPFDSKPCFQHLEWVRARNEHNKTTYYASEFLPLFHFPAMQVFSASSLCEEPYPNPLNISKPALGTSGITELDFGDCNSRNGMADYITSCANLEVFNYQHQNQAVWGEAYCNFHPLAFYPALYTQRHSLRVLRLNNNGEIYGLDRFVDDQDTEYSGFGSLAEFSQLRELRMLLRTLLQFGSNDQPAVSLLDVLPSSLEHLQLAGYCVEDFDVVLGNLQGMLAQRTERFPNLRRLEIQPVILERLASASFIGKDWSPYDIPKSVKQAFAPIKLACDELGIAFGFTKDGYNEIYDIGIALP</sequence>
<dbReference type="AlphaFoldDB" id="A0A9W9I4H7"/>
<gene>
    <name evidence="2" type="ORF">N7482_005195</name>
</gene>
<dbReference type="Pfam" id="PF24969">
    <property type="entry name" value="LRR_15"/>
    <property type="match status" value="1"/>
</dbReference>
<dbReference type="SUPFAM" id="SSF81383">
    <property type="entry name" value="F-box domain"/>
    <property type="match status" value="1"/>
</dbReference>
<reference evidence="2" key="2">
    <citation type="journal article" date="2023" name="IMA Fungus">
        <title>Comparative genomic study of the Penicillium genus elucidates a diverse pangenome and 15 lateral gene transfer events.</title>
        <authorList>
            <person name="Petersen C."/>
            <person name="Sorensen T."/>
            <person name="Nielsen M.R."/>
            <person name="Sondergaard T.E."/>
            <person name="Sorensen J.L."/>
            <person name="Fitzpatrick D.A."/>
            <person name="Frisvad J.C."/>
            <person name="Nielsen K.L."/>
        </authorList>
    </citation>
    <scope>NUCLEOTIDE SEQUENCE</scope>
    <source>
        <strain evidence="2">IBT 26290</strain>
    </source>
</reference>
<dbReference type="OrthoDB" id="5130616at2759"/>
<dbReference type="RefSeq" id="XP_056542875.1">
    <property type="nucleotide sequence ID" value="XM_056687320.1"/>
</dbReference>
<evidence type="ECO:0000313" key="2">
    <source>
        <dbReference type="EMBL" id="KAJ5166414.1"/>
    </source>
</evidence>
<dbReference type="GeneID" id="81426496"/>
<accession>A0A9W9I4H7</accession>
<comment type="caution">
    <text evidence="2">The sequence shown here is derived from an EMBL/GenBank/DDBJ whole genome shotgun (WGS) entry which is preliminary data.</text>
</comment>
<dbReference type="SUPFAM" id="SSF52047">
    <property type="entry name" value="RNI-like"/>
    <property type="match status" value="1"/>
</dbReference>
<dbReference type="InterPro" id="IPR032675">
    <property type="entry name" value="LRR_dom_sf"/>
</dbReference>
<proteinExistence type="predicted"/>
<dbReference type="InterPro" id="IPR036047">
    <property type="entry name" value="F-box-like_dom_sf"/>
</dbReference>
<feature type="domain" description="Leucine-rich repeat" evidence="1">
    <location>
        <begin position="187"/>
        <end position="392"/>
    </location>
</feature>
<keyword evidence="3" id="KW-1185">Reference proteome</keyword>
<dbReference type="InterPro" id="IPR056867">
    <property type="entry name" value="LRR_15"/>
</dbReference>
<dbReference type="EMBL" id="JAPQKN010000003">
    <property type="protein sequence ID" value="KAJ5166414.1"/>
    <property type="molecule type" value="Genomic_DNA"/>
</dbReference>
<dbReference type="Proteomes" id="UP001149163">
    <property type="component" value="Unassembled WGS sequence"/>
</dbReference>
<evidence type="ECO:0000259" key="1">
    <source>
        <dbReference type="Pfam" id="PF24969"/>
    </source>
</evidence>
<reference evidence="2" key="1">
    <citation type="submission" date="2022-11" db="EMBL/GenBank/DDBJ databases">
        <authorList>
            <person name="Petersen C."/>
        </authorList>
    </citation>
    <scope>NUCLEOTIDE SEQUENCE</scope>
    <source>
        <strain evidence="2">IBT 26290</strain>
    </source>
</reference>
<dbReference type="CDD" id="cd09917">
    <property type="entry name" value="F-box_SF"/>
    <property type="match status" value="1"/>
</dbReference>